<dbReference type="AlphaFoldDB" id="A0A0N4WLS4"/>
<organism evidence="3">
    <name type="scientific">Haemonchus placei</name>
    <name type="common">Barber's pole worm</name>
    <dbReference type="NCBI Taxonomy" id="6290"/>
    <lineage>
        <taxon>Eukaryota</taxon>
        <taxon>Metazoa</taxon>
        <taxon>Ecdysozoa</taxon>
        <taxon>Nematoda</taxon>
        <taxon>Chromadorea</taxon>
        <taxon>Rhabditida</taxon>
        <taxon>Rhabditina</taxon>
        <taxon>Rhabditomorpha</taxon>
        <taxon>Strongyloidea</taxon>
        <taxon>Trichostrongylidae</taxon>
        <taxon>Haemonchus</taxon>
    </lineage>
</organism>
<dbReference type="EMBL" id="UZAF01017762">
    <property type="protein sequence ID" value="VDO44752.1"/>
    <property type="molecule type" value="Genomic_DNA"/>
</dbReference>
<evidence type="ECO:0000313" key="2">
    <source>
        <dbReference type="Proteomes" id="UP000268014"/>
    </source>
</evidence>
<gene>
    <name evidence="1" type="ORF">HPLM_LOCUS12108</name>
</gene>
<reference evidence="1 2" key="2">
    <citation type="submission" date="2018-11" db="EMBL/GenBank/DDBJ databases">
        <authorList>
            <consortium name="Pathogen Informatics"/>
        </authorList>
    </citation>
    <scope>NUCLEOTIDE SEQUENCE [LARGE SCALE GENOMIC DNA]</scope>
    <source>
        <strain evidence="1 2">MHpl1</strain>
    </source>
</reference>
<dbReference type="STRING" id="6290.A0A0N4WLS4"/>
<evidence type="ECO:0000313" key="3">
    <source>
        <dbReference type="WBParaSite" id="HPLM_0001211601-mRNA-1"/>
    </source>
</evidence>
<dbReference type="OrthoDB" id="10608392at2759"/>
<sequence>MSSRDNGVYPKRSSTMALAVLFEYYENCLREDATRCSRSRRPSLPVLQPPPILQKTMSSVGHAKARRPSLVEFHDAMRYHAVDIDGPPYLVAHFPDCGDTTEKIPLEPGLKLYQVFEGKWFFLVCAFGNTCLIECQGISWNGGDALCA</sequence>
<proteinExistence type="predicted"/>
<reference evidence="3" key="1">
    <citation type="submission" date="2017-02" db="UniProtKB">
        <authorList>
            <consortium name="WormBaseParasite"/>
        </authorList>
    </citation>
    <scope>IDENTIFICATION</scope>
</reference>
<evidence type="ECO:0000313" key="1">
    <source>
        <dbReference type="EMBL" id="VDO44752.1"/>
    </source>
</evidence>
<protein>
    <submittedName>
        <fullName evidence="3">Tudor domain-containing protein</fullName>
    </submittedName>
</protein>
<name>A0A0N4WLS4_HAEPC</name>
<accession>A0A0N4WLS4</accession>
<keyword evidence="2" id="KW-1185">Reference proteome</keyword>
<dbReference type="WBParaSite" id="HPLM_0001211601-mRNA-1">
    <property type="protein sequence ID" value="HPLM_0001211601-mRNA-1"/>
    <property type="gene ID" value="HPLM_0001211601"/>
</dbReference>
<dbReference type="Proteomes" id="UP000268014">
    <property type="component" value="Unassembled WGS sequence"/>
</dbReference>